<dbReference type="SUPFAM" id="SSF52972">
    <property type="entry name" value="ITPase-like"/>
    <property type="match status" value="1"/>
</dbReference>
<comment type="caution">
    <text evidence="4">Lacks conserved residue(s) required for the propagation of feature annotation.</text>
</comment>
<feature type="site" description="Important for substrate specificity" evidence="4">
    <location>
        <position position="79"/>
    </location>
</feature>
<dbReference type="GO" id="GO:0009117">
    <property type="term" value="P:nucleotide metabolic process"/>
    <property type="evidence" value="ECO:0007669"/>
    <property type="project" value="UniProtKB-KW"/>
</dbReference>
<comment type="similarity">
    <text evidence="4">Belongs to the Maf family. YhdE subfamily.</text>
</comment>
<dbReference type="HAMAP" id="MF_00528">
    <property type="entry name" value="Maf"/>
    <property type="match status" value="1"/>
</dbReference>
<dbReference type="PANTHER" id="PTHR43213">
    <property type="entry name" value="BIFUNCTIONAL DTTP/UTP PYROPHOSPHATASE/METHYLTRANSFERASE PROTEIN-RELATED"/>
    <property type="match status" value="1"/>
</dbReference>
<evidence type="ECO:0000256" key="1">
    <source>
        <dbReference type="ARBA" id="ARBA00001968"/>
    </source>
</evidence>
<proteinExistence type="inferred from homology"/>
<keyword evidence="2 4" id="KW-0378">Hydrolase</keyword>
<protein>
    <recommendedName>
        <fullName evidence="4">dTTP/UTP pyrophosphatase</fullName>
        <shortName evidence="4">dTTPase/UTPase</shortName>
        <ecNumber evidence="4">3.6.1.9</ecNumber>
    </recommendedName>
    <alternativeName>
        <fullName evidence="4">Nucleoside triphosphate pyrophosphatase</fullName>
    </alternativeName>
    <alternativeName>
        <fullName evidence="4">Nucleotide pyrophosphatase</fullName>
        <shortName evidence="4">Nucleotide PPase</shortName>
    </alternativeName>
</protein>
<reference evidence="5 6" key="1">
    <citation type="submission" date="2020-04" db="EMBL/GenBank/DDBJ databases">
        <authorList>
            <consortium name="Desulfovibrio sp. FSS-1 genome sequencing consortium"/>
            <person name="Shimoshige H."/>
            <person name="Kobayashi H."/>
            <person name="Maekawa T."/>
        </authorList>
    </citation>
    <scope>NUCLEOTIDE SEQUENCE [LARGE SCALE GENOMIC DNA]</scope>
    <source>
        <strain evidence="5 6">SIID29052-01</strain>
    </source>
</reference>
<dbReference type="Gene3D" id="3.90.950.10">
    <property type="match status" value="1"/>
</dbReference>
<dbReference type="AlphaFoldDB" id="A0A6V8LSI2"/>
<comment type="catalytic activity">
    <reaction evidence="4">
        <text>dTTP + H2O = dTMP + diphosphate + H(+)</text>
        <dbReference type="Rhea" id="RHEA:28534"/>
        <dbReference type="ChEBI" id="CHEBI:15377"/>
        <dbReference type="ChEBI" id="CHEBI:15378"/>
        <dbReference type="ChEBI" id="CHEBI:33019"/>
        <dbReference type="ChEBI" id="CHEBI:37568"/>
        <dbReference type="ChEBI" id="CHEBI:63528"/>
        <dbReference type="EC" id="3.6.1.9"/>
    </reaction>
</comment>
<dbReference type="PANTHER" id="PTHR43213:SF5">
    <property type="entry name" value="BIFUNCTIONAL DTTP_UTP PYROPHOSPHATASE_METHYLTRANSFERASE PROTEIN-RELATED"/>
    <property type="match status" value="1"/>
</dbReference>
<dbReference type="RefSeq" id="WP_235956802.1">
    <property type="nucleotide sequence ID" value="NZ_BLTE01000001.1"/>
</dbReference>
<dbReference type="NCBIfam" id="TIGR00172">
    <property type="entry name" value="maf"/>
    <property type="match status" value="1"/>
</dbReference>
<comment type="catalytic activity">
    <reaction evidence="4">
        <text>UTP + H2O = UMP + diphosphate + H(+)</text>
        <dbReference type="Rhea" id="RHEA:29395"/>
        <dbReference type="ChEBI" id="CHEBI:15377"/>
        <dbReference type="ChEBI" id="CHEBI:15378"/>
        <dbReference type="ChEBI" id="CHEBI:33019"/>
        <dbReference type="ChEBI" id="CHEBI:46398"/>
        <dbReference type="ChEBI" id="CHEBI:57865"/>
        <dbReference type="EC" id="3.6.1.9"/>
    </reaction>
</comment>
<name>A0A6V8LSI2_9BACT</name>
<keyword evidence="3 4" id="KW-0546">Nucleotide metabolism</keyword>
<comment type="caution">
    <text evidence="5">The sequence shown here is derived from an EMBL/GenBank/DDBJ whole genome shotgun (WGS) entry which is preliminary data.</text>
</comment>
<accession>A0A6V8LSI2</accession>
<gene>
    <name evidence="5" type="primary">maf</name>
    <name evidence="5" type="ORF">NNJEOMEG_00573</name>
</gene>
<evidence type="ECO:0000256" key="2">
    <source>
        <dbReference type="ARBA" id="ARBA00022801"/>
    </source>
</evidence>
<dbReference type="GO" id="GO:0047429">
    <property type="term" value="F:nucleoside triphosphate diphosphatase activity"/>
    <property type="evidence" value="ECO:0007669"/>
    <property type="project" value="UniProtKB-EC"/>
</dbReference>
<dbReference type="CDD" id="cd00555">
    <property type="entry name" value="Maf"/>
    <property type="match status" value="1"/>
</dbReference>
<evidence type="ECO:0000313" key="5">
    <source>
        <dbReference type="EMBL" id="GFK92746.1"/>
    </source>
</evidence>
<evidence type="ECO:0000256" key="4">
    <source>
        <dbReference type="HAMAP-Rule" id="MF_00528"/>
    </source>
</evidence>
<keyword evidence="4" id="KW-0963">Cytoplasm</keyword>
<sequence>MSNGAFVERADIVLASASPRRKELLGSLGIAYRVIPSLVDEPDPDPAETPGGYALRMARLKARDVAWGHPGSYVLGADTVVAVGGHILGKPRDQADSRRMTAMLAGREHTVVTGCCLIGPGGAALWEEAVSSRVTFARLTEEAIAAYAATKEPMDKAGGYAIQGLGAFMIERIEGSYTSVVGLPLAEVVAVLAAHKAIAARGV</sequence>
<reference evidence="5 6" key="2">
    <citation type="submission" date="2020-05" db="EMBL/GenBank/DDBJ databases">
        <title>Draft genome sequence of Desulfovibrio sp. strainFSS-1.</title>
        <authorList>
            <person name="Shimoshige H."/>
            <person name="Kobayashi H."/>
            <person name="Maekawa T."/>
        </authorList>
    </citation>
    <scope>NUCLEOTIDE SEQUENCE [LARGE SCALE GENOMIC DNA]</scope>
    <source>
        <strain evidence="5 6">SIID29052-01</strain>
    </source>
</reference>
<feature type="site" description="Important for substrate specificity" evidence="4">
    <location>
        <position position="163"/>
    </location>
</feature>
<feature type="site" description="Important for substrate specificity" evidence="4">
    <location>
        <position position="20"/>
    </location>
</feature>
<dbReference type="PIRSF" id="PIRSF006305">
    <property type="entry name" value="Maf"/>
    <property type="match status" value="1"/>
</dbReference>
<dbReference type="Pfam" id="PF02545">
    <property type="entry name" value="Maf"/>
    <property type="match status" value="1"/>
</dbReference>
<evidence type="ECO:0000256" key="3">
    <source>
        <dbReference type="ARBA" id="ARBA00023080"/>
    </source>
</evidence>
<dbReference type="InterPro" id="IPR003697">
    <property type="entry name" value="Maf-like"/>
</dbReference>
<organism evidence="5 6">
    <name type="scientific">Fundidesulfovibrio magnetotacticus</name>
    <dbReference type="NCBI Taxonomy" id="2730080"/>
    <lineage>
        <taxon>Bacteria</taxon>
        <taxon>Pseudomonadati</taxon>
        <taxon>Thermodesulfobacteriota</taxon>
        <taxon>Desulfovibrionia</taxon>
        <taxon>Desulfovibrionales</taxon>
        <taxon>Desulfovibrionaceae</taxon>
        <taxon>Fundidesulfovibrio</taxon>
    </lineage>
</organism>
<dbReference type="Proteomes" id="UP000494245">
    <property type="component" value="Unassembled WGS sequence"/>
</dbReference>
<keyword evidence="6" id="KW-1185">Reference proteome</keyword>
<evidence type="ECO:0000313" key="6">
    <source>
        <dbReference type="Proteomes" id="UP000494245"/>
    </source>
</evidence>
<dbReference type="EMBL" id="BLTE01000001">
    <property type="protein sequence ID" value="GFK92746.1"/>
    <property type="molecule type" value="Genomic_DNA"/>
</dbReference>
<comment type="function">
    <text evidence="4">Nucleoside triphosphate pyrophosphatase that hydrolyzes dTTP and UTP. May have a dual role in cell division arrest and in preventing the incorporation of modified nucleotides into cellular nucleic acids.</text>
</comment>
<dbReference type="InterPro" id="IPR029001">
    <property type="entry name" value="ITPase-like_fam"/>
</dbReference>
<dbReference type="EC" id="3.6.1.9" evidence="4"/>
<dbReference type="GO" id="GO:0005737">
    <property type="term" value="C:cytoplasm"/>
    <property type="evidence" value="ECO:0007669"/>
    <property type="project" value="UniProtKB-SubCell"/>
</dbReference>
<comment type="cofactor">
    <cofactor evidence="1 4">
        <name>a divalent metal cation</name>
        <dbReference type="ChEBI" id="CHEBI:60240"/>
    </cofactor>
</comment>
<feature type="active site" description="Proton acceptor" evidence="4">
    <location>
        <position position="78"/>
    </location>
</feature>
<comment type="subcellular location">
    <subcellularLocation>
        <location evidence="4">Cytoplasm</location>
    </subcellularLocation>
</comment>